<feature type="domain" description="Transcription factor COE helix-loop-helix" evidence="15">
    <location>
        <begin position="334"/>
        <end position="377"/>
    </location>
</feature>
<proteinExistence type="inferred from homology"/>
<dbReference type="SUPFAM" id="SSF81296">
    <property type="entry name" value="E set domains"/>
    <property type="match status" value="1"/>
</dbReference>
<dbReference type="AlphaFoldDB" id="A7S0M6"/>
<dbReference type="InterPro" id="IPR002909">
    <property type="entry name" value="IPT_dom"/>
</dbReference>
<dbReference type="CDD" id="cd11606">
    <property type="entry name" value="COE_DBD"/>
    <property type="match status" value="1"/>
</dbReference>
<dbReference type="KEGG" id="nve:5514652"/>
<dbReference type="InterPro" id="IPR018350">
    <property type="entry name" value="Transcription_factor_COE_CS"/>
</dbReference>
<dbReference type="Proteomes" id="UP000001593">
    <property type="component" value="Unassembled WGS sequence"/>
</dbReference>
<accession>A7S0M6</accession>
<dbReference type="PANTHER" id="PTHR10747">
    <property type="entry name" value="TRANSCRIPTION FACTOR COE FAMILY MEMBER"/>
    <property type="match status" value="1"/>
</dbReference>
<evidence type="ECO:0000313" key="17">
    <source>
        <dbReference type="Proteomes" id="UP000001593"/>
    </source>
</evidence>
<evidence type="ECO:0000256" key="6">
    <source>
        <dbReference type="ARBA" id="ARBA00022833"/>
    </source>
</evidence>
<comment type="similarity">
    <text evidence="2 11">Belongs to the COE family.</text>
</comment>
<evidence type="ECO:0008006" key="18">
    <source>
        <dbReference type="Google" id="ProtNLM"/>
    </source>
</evidence>
<dbReference type="Pfam" id="PF16423">
    <property type="entry name" value="COE1_HLH"/>
    <property type="match status" value="1"/>
</dbReference>
<name>A7S0M6_NEMVE</name>
<feature type="domain" description="IPT/TIG" evidence="13">
    <location>
        <begin position="249"/>
        <end position="329"/>
    </location>
</feature>
<comment type="subcellular location">
    <subcellularLocation>
        <location evidence="1 11">Nucleus</location>
    </subcellularLocation>
</comment>
<dbReference type="FunCoup" id="A7S0M6">
    <property type="interactions" value="15"/>
</dbReference>
<dbReference type="FunFam" id="1.10.287.4280:FF:000001">
    <property type="entry name" value="transcription factor COE1 isoform X2"/>
    <property type="match status" value="1"/>
</dbReference>
<keyword evidence="6 11" id="KW-0862">Zinc</keyword>
<dbReference type="InterPro" id="IPR038173">
    <property type="entry name" value="COE_DBD_sf"/>
</dbReference>
<dbReference type="HOGENOM" id="CLU_016320_3_1_1"/>
<keyword evidence="3 11" id="KW-0217">Developmental protein</keyword>
<dbReference type="FunFam" id="2.60.40.3180:FF:000002">
    <property type="entry name" value="transcription factor COE2 isoform X1"/>
    <property type="match status" value="1"/>
</dbReference>
<dbReference type="GO" id="GO:0005634">
    <property type="term" value="C:nucleus"/>
    <property type="evidence" value="ECO:0007669"/>
    <property type="project" value="UniProtKB-SubCell"/>
</dbReference>
<dbReference type="Gene3D" id="1.10.287.4280">
    <property type="match status" value="1"/>
</dbReference>
<dbReference type="OMA" id="CSDNMFV"/>
<evidence type="ECO:0000256" key="9">
    <source>
        <dbReference type="ARBA" id="ARBA00023163"/>
    </source>
</evidence>
<dbReference type="GO" id="GO:0000978">
    <property type="term" value="F:RNA polymerase II cis-regulatory region sequence-specific DNA binding"/>
    <property type="evidence" value="ECO:0000318"/>
    <property type="project" value="GO_Central"/>
</dbReference>
<dbReference type="PROSITE" id="PS01345">
    <property type="entry name" value="COE"/>
    <property type="match status" value="1"/>
</dbReference>
<dbReference type="InterPro" id="IPR014756">
    <property type="entry name" value="Ig_E-set"/>
</dbReference>
<dbReference type="InterPro" id="IPR013783">
    <property type="entry name" value="Ig-like_fold"/>
</dbReference>
<keyword evidence="10 11" id="KW-0539">Nucleus</keyword>
<evidence type="ECO:0000256" key="12">
    <source>
        <dbReference type="SAM" id="MobiDB-lite"/>
    </source>
</evidence>
<dbReference type="GO" id="GO:0006357">
    <property type="term" value="P:regulation of transcription by RNA polymerase II"/>
    <property type="evidence" value="ECO:0000318"/>
    <property type="project" value="GO_Central"/>
</dbReference>
<sequence>MSFDMQEQDENSMKNDRPVVGCLQHRVLEPQVTSTASGLLARCHFEKQPPANLRKSNFFHFVLAFFDHNGQAVEIERASFIDFIEHLPEDKNVRNGVLYRVLLLYSNGIRTEQDIFVRLIDAATKQIVPYEGQDKNPEMRRVLLTHEVMCSRCCEKKSCGNKNETPSDPVVVDRYCLKFFMKCNQNCLKNAGNPKDMRRFQVHVSTSVDPMYGMIACSDNMFVHNNSKHGRRTRSRADGNEQDTSADDPCIKAICPNEGWTIGGSNVILIGDNFFDGLQVVFGSFIVWSEFITPHALRVQAPPSPMPGVVKVYLMHKEKQYCKYAPAKFGYTALVEPTIDYGFQRLSKLIPRHPGDPERIPKEIVLKRAADLAETLYQMPRTPTQVHPSQYASTGLATPKSPALVGGQHYVTLLPDSMTNVFTQSITQDNQPIAYSSHNDNASDQTDMNNNVVQSSNSSRLTSNATLSGVTNMSNHDSHHNGVMASSDEGLSAIATVSNSCYGNGSPALSCMAVPASPGYFTGAFIPQSPSLPPTPNSVPPSSNNSIFSFPPNMIQAVKQKSAFNAVSRGPESTAHPRSPAVVQGVMTSTYNGPFAVPVSSVNAYIKSIQPQVKP</sequence>
<dbReference type="GO" id="GO:0000981">
    <property type="term" value="F:DNA-binding transcription factor activity, RNA polymerase II-specific"/>
    <property type="evidence" value="ECO:0000318"/>
    <property type="project" value="GO_Central"/>
</dbReference>
<evidence type="ECO:0000256" key="8">
    <source>
        <dbReference type="ARBA" id="ARBA00023125"/>
    </source>
</evidence>
<evidence type="ECO:0000256" key="2">
    <source>
        <dbReference type="ARBA" id="ARBA00010340"/>
    </source>
</evidence>
<reference evidence="16 17" key="1">
    <citation type="journal article" date="2007" name="Science">
        <title>Sea anemone genome reveals ancestral eumetazoan gene repertoire and genomic organization.</title>
        <authorList>
            <person name="Putnam N.H."/>
            <person name="Srivastava M."/>
            <person name="Hellsten U."/>
            <person name="Dirks B."/>
            <person name="Chapman J."/>
            <person name="Salamov A."/>
            <person name="Terry A."/>
            <person name="Shapiro H."/>
            <person name="Lindquist E."/>
            <person name="Kapitonov V.V."/>
            <person name="Jurka J."/>
            <person name="Genikhovich G."/>
            <person name="Grigoriev I.V."/>
            <person name="Lucas S.M."/>
            <person name="Steele R.E."/>
            <person name="Finnerty J.R."/>
            <person name="Technau U."/>
            <person name="Martindale M.Q."/>
            <person name="Rokhsar D.S."/>
        </authorList>
    </citation>
    <scope>NUCLEOTIDE SEQUENCE [LARGE SCALE GENOMIC DNA]</scope>
    <source>
        <strain evidence="17">CH2 X CH6</strain>
    </source>
</reference>
<dbReference type="InterPro" id="IPR003523">
    <property type="entry name" value="Transcription_factor_COE"/>
</dbReference>
<dbReference type="GO" id="GO:0008270">
    <property type="term" value="F:zinc ion binding"/>
    <property type="evidence" value="ECO:0007669"/>
    <property type="project" value="UniProtKB-KW"/>
</dbReference>
<evidence type="ECO:0000313" key="16">
    <source>
        <dbReference type="EMBL" id="EDO42699.1"/>
    </source>
</evidence>
<evidence type="ECO:0000256" key="5">
    <source>
        <dbReference type="ARBA" id="ARBA00022771"/>
    </source>
</evidence>
<protein>
    <recommendedName>
        <fullName evidence="18">IPT/TIG domain-containing protein</fullName>
    </recommendedName>
</protein>
<dbReference type="InterPro" id="IPR032201">
    <property type="entry name" value="COE_HLH"/>
</dbReference>
<dbReference type="PhylomeDB" id="A7S0M6"/>
<evidence type="ECO:0000256" key="7">
    <source>
        <dbReference type="ARBA" id="ARBA00023015"/>
    </source>
</evidence>
<dbReference type="OrthoDB" id="25246at2759"/>
<feature type="compositionally biased region" description="Low complexity" evidence="12">
    <location>
        <begin position="449"/>
        <end position="459"/>
    </location>
</feature>
<evidence type="ECO:0000256" key="1">
    <source>
        <dbReference type="ARBA" id="ARBA00004123"/>
    </source>
</evidence>
<keyword evidence="9 11" id="KW-0804">Transcription</keyword>
<dbReference type="eggNOG" id="KOG3836">
    <property type="taxonomic scope" value="Eukaryota"/>
</dbReference>
<evidence type="ECO:0000256" key="10">
    <source>
        <dbReference type="ARBA" id="ARBA00023242"/>
    </source>
</evidence>
<dbReference type="Gene3D" id="2.60.40.10">
    <property type="entry name" value="Immunoglobulins"/>
    <property type="match status" value="1"/>
</dbReference>
<dbReference type="EMBL" id="DS469561">
    <property type="protein sequence ID" value="EDO42699.1"/>
    <property type="molecule type" value="Genomic_DNA"/>
</dbReference>
<evidence type="ECO:0000259" key="14">
    <source>
        <dbReference type="Pfam" id="PF16422"/>
    </source>
</evidence>
<keyword evidence="17" id="KW-1185">Reference proteome</keyword>
<keyword evidence="7 11" id="KW-0805">Transcription regulation</keyword>
<evidence type="ECO:0000259" key="13">
    <source>
        <dbReference type="Pfam" id="PF01833"/>
    </source>
</evidence>
<dbReference type="InParanoid" id="A7S0M6"/>
<feature type="compositionally biased region" description="Polar residues" evidence="12">
    <location>
        <begin position="432"/>
        <end position="448"/>
    </location>
</feature>
<feature type="region of interest" description="Disordered" evidence="12">
    <location>
        <begin position="432"/>
        <end position="464"/>
    </location>
</feature>
<evidence type="ECO:0000256" key="11">
    <source>
        <dbReference type="RuleBase" id="RU004489"/>
    </source>
</evidence>
<dbReference type="Pfam" id="PF16422">
    <property type="entry name" value="COE1_DBD"/>
    <property type="match status" value="1"/>
</dbReference>
<evidence type="ECO:0000259" key="15">
    <source>
        <dbReference type="Pfam" id="PF16423"/>
    </source>
</evidence>
<keyword evidence="8 11" id="KW-0238">DNA-binding</keyword>
<gene>
    <name evidence="16" type="ORF">NEMVEDRAFT_v1g164975</name>
</gene>
<feature type="domain" description="Transcription factor COE DNA-binding" evidence="14">
    <location>
        <begin position="6"/>
        <end position="235"/>
    </location>
</feature>
<dbReference type="STRING" id="45351.A7S0M6"/>
<dbReference type="Gene3D" id="2.60.40.3180">
    <property type="entry name" value="Transcription factor COE1, DNA-binding domain"/>
    <property type="match status" value="1"/>
</dbReference>
<evidence type="ECO:0000256" key="4">
    <source>
        <dbReference type="ARBA" id="ARBA00022723"/>
    </source>
</evidence>
<keyword evidence="4 11" id="KW-0479">Metal-binding</keyword>
<organism evidence="16 17">
    <name type="scientific">Nematostella vectensis</name>
    <name type="common">Starlet sea anemone</name>
    <dbReference type="NCBI Taxonomy" id="45351"/>
    <lineage>
        <taxon>Eukaryota</taxon>
        <taxon>Metazoa</taxon>
        <taxon>Cnidaria</taxon>
        <taxon>Anthozoa</taxon>
        <taxon>Hexacorallia</taxon>
        <taxon>Actiniaria</taxon>
        <taxon>Edwardsiidae</taxon>
        <taxon>Nematostella</taxon>
    </lineage>
</organism>
<evidence type="ECO:0000256" key="3">
    <source>
        <dbReference type="ARBA" id="ARBA00022473"/>
    </source>
</evidence>
<dbReference type="Pfam" id="PF01833">
    <property type="entry name" value="TIG"/>
    <property type="match status" value="1"/>
</dbReference>
<dbReference type="InterPro" id="IPR032200">
    <property type="entry name" value="COE_DBD"/>
</dbReference>
<dbReference type="FunFam" id="2.60.40.10:FF:001458">
    <property type="entry name" value="EBF transcription factor 3b"/>
    <property type="match status" value="1"/>
</dbReference>
<keyword evidence="5 11" id="KW-0863">Zinc-finger</keyword>